<dbReference type="EMBL" id="KC153236">
    <property type="protein sequence ID" value="AGK89910.1"/>
    <property type="molecule type" value="mRNA"/>
</dbReference>
<dbReference type="Gene3D" id="2.70.170.10">
    <property type="entry name" value="Neurotransmitter-gated ion-channel ligand-binding domain"/>
    <property type="match status" value="1"/>
</dbReference>
<name>R4JS65_PANJP</name>
<dbReference type="AlphaFoldDB" id="R4JS65"/>
<feature type="chain" id="PRO_5004367526" evidence="6">
    <location>
        <begin position="20"/>
        <end position="427"/>
    </location>
</feature>
<keyword evidence="4 5" id="KW-0472">Membrane</keyword>
<dbReference type="Gene3D" id="1.20.58.390">
    <property type="entry name" value="Neurotransmitter-gated ion-channel transmembrane domain"/>
    <property type="match status" value="1"/>
</dbReference>
<dbReference type="GO" id="GO:0004888">
    <property type="term" value="F:transmembrane signaling receptor activity"/>
    <property type="evidence" value="ECO:0007669"/>
    <property type="project" value="InterPro"/>
</dbReference>
<keyword evidence="2 5" id="KW-0812">Transmembrane</keyword>
<dbReference type="InterPro" id="IPR038050">
    <property type="entry name" value="Neuro_actylchol_rec"/>
</dbReference>
<keyword evidence="8" id="KW-0675">Receptor</keyword>
<feature type="transmembrane region" description="Helical" evidence="5">
    <location>
        <begin position="303"/>
        <end position="325"/>
    </location>
</feature>
<sequence length="427" mass="48082">MRKLILLISILVLTEYVTGDVTDVRAEDTLRENLMRDYDKNARPSYKTVINISSISILNFDMHESDHSINLHTFFSYSWMEPRLKYNAEENIGISSLGMDPDTLWKPDLSVYNAAAARKTRIESMLPLLLYPSGKILYVPAFHFHFSCVMDLTYWPHDTHNCSMKLGSWSHNGNLLDLALDDFKIVMLIPSTAMADGSRNLSRSEWEIKDTTAAREVKYYSCCEEPYVDVFITLLVTRNAPAYTWTVKMPAACLSILTLVMFLLPPGAGEKIIFGGLCLVLDLLYINYTSFAINHAPSHTPLIVQLVCQQVVLMMVSVIVSAIVVRMARDPHSSGLPHMIKGPITGLSYILCLGNYANLASGSYSTFSRTIKSDEVELGDECNGDIRKREQNNSNEWLILAAVIDRLFFILYSAICIISLIRFSSVL</sequence>
<protein>
    <submittedName>
        <fullName evidence="8">Nicotinic acetylcholine receptor subunit alpha 11</fullName>
    </submittedName>
</protein>
<dbReference type="Pfam" id="PF02931">
    <property type="entry name" value="Neur_chan_LBD"/>
    <property type="match status" value="1"/>
</dbReference>
<feature type="domain" description="Neurotransmitter-gated ion-channel ligand-binding" evidence="7">
    <location>
        <begin position="28"/>
        <end position="239"/>
    </location>
</feature>
<evidence type="ECO:0000256" key="4">
    <source>
        <dbReference type="ARBA" id="ARBA00023136"/>
    </source>
</evidence>
<dbReference type="GO" id="GO:0005230">
    <property type="term" value="F:extracellular ligand-gated monoatomic ion channel activity"/>
    <property type="evidence" value="ECO:0007669"/>
    <property type="project" value="InterPro"/>
</dbReference>
<comment type="subcellular location">
    <subcellularLocation>
        <location evidence="1">Membrane</location>
        <topology evidence="1">Multi-pass membrane protein</topology>
    </subcellularLocation>
</comment>
<dbReference type="PRINTS" id="PR00252">
    <property type="entry name" value="NRIONCHANNEL"/>
</dbReference>
<dbReference type="InterPro" id="IPR006202">
    <property type="entry name" value="Neur_chan_lig-bd"/>
</dbReference>
<evidence type="ECO:0000256" key="3">
    <source>
        <dbReference type="ARBA" id="ARBA00022989"/>
    </source>
</evidence>
<dbReference type="InterPro" id="IPR006201">
    <property type="entry name" value="Neur_channel"/>
</dbReference>
<evidence type="ECO:0000256" key="5">
    <source>
        <dbReference type="SAM" id="Phobius"/>
    </source>
</evidence>
<keyword evidence="3 5" id="KW-1133">Transmembrane helix</keyword>
<proteinExistence type="evidence at transcript level"/>
<feature type="transmembrane region" description="Helical" evidence="5">
    <location>
        <begin position="272"/>
        <end position="291"/>
    </location>
</feature>
<evidence type="ECO:0000313" key="8">
    <source>
        <dbReference type="EMBL" id="AGK89910.1"/>
    </source>
</evidence>
<evidence type="ECO:0000259" key="7">
    <source>
        <dbReference type="Pfam" id="PF02931"/>
    </source>
</evidence>
<organism evidence="8">
    <name type="scientific">Pandalus japonicus</name>
    <name type="common">Morotoge shrimp</name>
    <name type="synonym">Pandalopsis dispar var. japonica</name>
    <dbReference type="NCBI Taxonomy" id="666362"/>
    <lineage>
        <taxon>Eukaryota</taxon>
        <taxon>Metazoa</taxon>
        <taxon>Ecdysozoa</taxon>
        <taxon>Arthropoda</taxon>
        <taxon>Crustacea</taxon>
        <taxon>Multicrustacea</taxon>
        <taxon>Malacostraca</taxon>
        <taxon>Eumalacostraca</taxon>
        <taxon>Eucarida</taxon>
        <taxon>Decapoda</taxon>
        <taxon>Pleocyemata</taxon>
        <taxon>Caridea</taxon>
        <taxon>Pandaloidea</taxon>
        <taxon>Pandalidae</taxon>
        <taxon>Pandalus</taxon>
    </lineage>
</organism>
<dbReference type="SUPFAM" id="SSF63712">
    <property type="entry name" value="Nicotinic receptor ligand binding domain-like"/>
    <property type="match status" value="1"/>
</dbReference>
<feature type="signal peptide" evidence="6">
    <location>
        <begin position="1"/>
        <end position="19"/>
    </location>
</feature>
<dbReference type="SUPFAM" id="SSF90112">
    <property type="entry name" value="Neurotransmitter-gated ion-channel transmembrane pore"/>
    <property type="match status" value="1"/>
</dbReference>
<keyword evidence="6" id="KW-0732">Signal</keyword>
<accession>R4JS65</accession>
<feature type="transmembrane region" description="Helical" evidence="5">
    <location>
        <begin position="397"/>
        <end position="421"/>
    </location>
</feature>
<evidence type="ECO:0000256" key="6">
    <source>
        <dbReference type="SAM" id="SignalP"/>
    </source>
</evidence>
<reference evidence="8" key="1">
    <citation type="submission" date="2012-11" db="EMBL/GenBank/DDBJ databases">
        <title>Cloning and expression study of the five Pandalopsis japonica (the Morotoge shrimp) nicotinic acetylcholine receptor subunits.</title>
        <authorList>
            <person name="Kim G.R."/>
            <person name="Kim H.-W."/>
        </authorList>
    </citation>
    <scope>NUCLEOTIDE SEQUENCE</scope>
</reference>
<evidence type="ECO:0000256" key="1">
    <source>
        <dbReference type="ARBA" id="ARBA00004141"/>
    </source>
</evidence>
<dbReference type="PANTHER" id="PTHR18945">
    <property type="entry name" value="NEUROTRANSMITTER GATED ION CHANNEL"/>
    <property type="match status" value="1"/>
</dbReference>
<feature type="transmembrane region" description="Helical" evidence="5">
    <location>
        <begin position="242"/>
        <end position="265"/>
    </location>
</feature>
<evidence type="ECO:0000256" key="2">
    <source>
        <dbReference type="ARBA" id="ARBA00022692"/>
    </source>
</evidence>
<dbReference type="GO" id="GO:0016020">
    <property type="term" value="C:membrane"/>
    <property type="evidence" value="ECO:0007669"/>
    <property type="project" value="UniProtKB-SubCell"/>
</dbReference>
<dbReference type="InterPro" id="IPR036734">
    <property type="entry name" value="Neur_chan_lig-bd_sf"/>
</dbReference>
<dbReference type="InterPro" id="IPR036719">
    <property type="entry name" value="Neuro-gated_channel_TM_sf"/>
</dbReference>